<evidence type="ECO:0000256" key="1">
    <source>
        <dbReference type="ARBA" id="ARBA00007473"/>
    </source>
</evidence>
<gene>
    <name evidence="5" type="ORF">DUI87_29779</name>
</gene>
<feature type="region of interest" description="Disordered" evidence="3">
    <location>
        <begin position="58"/>
        <end position="227"/>
    </location>
</feature>
<feature type="compositionally biased region" description="Basic and acidic residues" evidence="3">
    <location>
        <begin position="162"/>
        <end position="179"/>
    </location>
</feature>
<dbReference type="Pfam" id="PF12936">
    <property type="entry name" value="Kri1_C"/>
    <property type="match status" value="1"/>
</dbReference>
<feature type="domain" description="Kri1-like C-terminal" evidence="4">
    <location>
        <begin position="380"/>
        <end position="465"/>
    </location>
</feature>
<organism evidence="5 6">
    <name type="scientific">Hirundo rustica rustica</name>
    <dbReference type="NCBI Taxonomy" id="333673"/>
    <lineage>
        <taxon>Eukaryota</taxon>
        <taxon>Metazoa</taxon>
        <taxon>Chordata</taxon>
        <taxon>Craniata</taxon>
        <taxon>Vertebrata</taxon>
        <taxon>Euteleostomi</taxon>
        <taxon>Archelosauria</taxon>
        <taxon>Archosauria</taxon>
        <taxon>Dinosauria</taxon>
        <taxon>Saurischia</taxon>
        <taxon>Theropoda</taxon>
        <taxon>Coelurosauria</taxon>
        <taxon>Aves</taxon>
        <taxon>Neognathae</taxon>
        <taxon>Neoaves</taxon>
        <taxon>Telluraves</taxon>
        <taxon>Australaves</taxon>
        <taxon>Passeriformes</taxon>
        <taxon>Sylvioidea</taxon>
        <taxon>Hirundinidae</taxon>
        <taxon>Hirundo</taxon>
    </lineage>
</organism>
<comment type="caution">
    <text evidence="5">The sequence shown here is derived from an EMBL/GenBank/DDBJ whole genome shotgun (WGS) entry which is preliminary data.</text>
</comment>
<evidence type="ECO:0000256" key="3">
    <source>
        <dbReference type="SAM" id="MobiDB-lite"/>
    </source>
</evidence>
<dbReference type="PANTHER" id="PTHR14490">
    <property type="entry name" value="ZINC FINGER, ZZ TYPE"/>
    <property type="match status" value="1"/>
</dbReference>
<sequence length="661" mass="75953">MFLKDYERKVVLEKGGKYVDEEDEEDEEAAAKRRKAESSRSYAEEQRALKESFRAFVADSEEEEEEGGALLRPRVRSREEKEREEQQYLRWLRGQAEPPPEPLQDLEPLQKFWSDPGLEPGERFLRDYLLGNGFQGEQEEEEGDEGASLPSLEDSSDEGEQFLERQQEFERRHNFRFEEPGAAQIQTFPRHIPTSVRRRDERRKEKREQIRERKKKDRERRREELKQLKNLKRQELAARIARIRDASGCDASGLTSSLLQEDFDPARHDRLMAEWFGEEFYGQGEEEKPQFEEEEGLEDDWNWDAWTGREEGGEPPREPHCEDPDFVMDADYIPEPPPDPAAPPGRAPPEVSFGKRRRRTRFREALEREKPPFDPASGPFERYLDEFYGLDFEDMIGDLPCRFKYRQVLPCDFGLTTDEILAADDKELNRWCSLRKTCMYRSEQEERQDQANYSRRAQNLSRKHQILRSLLAEYGGAGKGLGGVRSPPDPPSPSSLPPRSPQEPQAAPAKPKLGKKRREKRKRLQEEEEEGKGQEGKREAPPAAPQNPGGPRRRGGPPLGAAVRLGGREFSGKRLEAFGLNPRRLRFRQLRRQRTKERGGKAEETPEKPRKNPGSSGKNPGSSGKNPGNTGKNPGSSGTTAAVNGKKQKRRKNAPDPQKST</sequence>
<keyword evidence="6" id="KW-1185">Reference proteome</keyword>
<evidence type="ECO:0000313" key="6">
    <source>
        <dbReference type="Proteomes" id="UP000269221"/>
    </source>
</evidence>
<name>A0A3M0IYH3_HIRRU</name>
<dbReference type="Pfam" id="PF05178">
    <property type="entry name" value="Kri1"/>
    <property type="match status" value="1"/>
</dbReference>
<feature type="compositionally biased region" description="Pro residues" evidence="3">
    <location>
        <begin position="487"/>
        <end position="501"/>
    </location>
</feature>
<feature type="region of interest" description="Disordered" evidence="3">
    <location>
        <begin position="284"/>
        <end position="303"/>
    </location>
</feature>
<accession>A0A3M0IYH3</accession>
<evidence type="ECO:0000256" key="2">
    <source>
        <dbReference type="ARBA" id="ARBA00017294"/>
    </source>
</evidence>
<feature type="compositionally biased region" description="Basic and acidic residues" evidence="3">
    <location>
        <begin position="76"/>
        <end position="87"/>
    </location>
</feature>
<feature type="region of interest" description="Disordered" evidence="3">
    <location>
        <begin position="478"/>
        <end position="661"/>
    </location>
</feature>
<feature type="compositionally biased region" description="Basic and acidic residues" evidence="3">
    <location>
        <begin position="531"/>
        <end position="540"/>
    </location>
</feature>
<feature type="compositionally biased region" description="Basic and acidic residues" evidence="3">
    <location>
        <begin position="596"/>
        <end position="610"/>
    </location>
</feature>
<feature type="region of interest" description="Disordered" evidence="3">
    <location>
        <begin position="19"/>
        <end position="43"/>
    </location>
</feature>
<feature type="region of interest" description="Disordered" evidence="3">
    <location>
        <begin position="333"/>
        <end position="352"/>
    </location>
</feature>
<dbReference type="OrthoDB" id="10252032at2759"/>
<dbReference type="GO" id="GO:0000447">
    <property type="term" value="P:endonucleolytic cleavage in ITS1 to separate SSU-rRNA from 5.8S rRNA and LSU-rRNA from tricistronic rRNA transcript (SSU-rRNA, 5.8S rRNA, LSU-rRNA)"/>
    <property type="evidence" value="ECO:0007669"/>
    <property type="project" value="TreeGrafter"/>
</dbReference>
<reference evidence="5 6" key="1">
    <citation type="submission" date="2018-07" db="EMBL/GenBank/DDBJ databases">
        <title>A high quality draft genome assembly of the barn swallow (H. rustica rustica).</title>
        <authorList>
            <person name="Formenti G."/>
            <person name="Chiara M."/>
            <person name="Poveda L."/>
            <person name="Francoijs K.-J."/>
            <person name="Bonisoli-Alquati A."/>
            <person name="Canova L."/>
            <person name="Gianfranceschi L."/>
            <person name="Horner D.S."/>
            <person name="Saino N."/>
        </authorList>
    </citation>
    <scope>NUCLEOTIDE SEQUENCE [LARGE SCALE GENOMIC DNA]</scope>
    <source>
        <strain evidence="5">Chelidonia</strain>
        <tissue evidence="5">Blood</tissue>
    </source>
</reference>
<evidence type="ECO:0000313" key="5">
    <source>
        <dbReference type="EMBL" id="RMB93787.1"/>
    </source>
</evidence>
<feature type="compositionally biased region" description="Low complexity" evidence="3">
    <location>
        <begin position="612"/>
        <end position="640"/>
    </location>
</feature>
<dbReference type="GO" id="GO:0005730">
    <property type="term" value="C:nucleolus"/>
    <property type="evidence" value="ECO:0007669"/>
    <property type="project" value="TreeGrafter"/>
</dbReference>
<dbReference type="EMBL" id="QRBI01000205">
    <property type="protein sequence ID" value="RMB93787.1"/>
    <property type="molecule type" value="Genomic_DNA"/>
</dbReference>
<feature type="compositionally biased region" description="Acidic residues" evidence="3">
    <location>
        <begin position="292"/>
        <end position="302"/>
    </location>
</feature>
<feature type="compositionally biased region" description="Basic and acidic residues" evidence="3">
    <location>
        <begin position="197"/>
        <end position="211"/>
    </location>
</feature>
<feature type="compositionally biased region" description="Basic and acidic residues" evidence="3">
    <location>
        <begin position="566"/>
        <end position="576"/>
    </location>
</feature>
<dbReference type="GO" id="GO:0030686">
    <property type="term" value="C:90S preribosome"/>
    <property type="evidence" value="ECO:0007669"/>
    <property type="project" value="TreeGrafter"/>
</dbReference>
<feature type="compositionally biased region" description="Basic residues" evidence="3">
    <location>
        <begin position="583"/>
        <end position="595"/>
    </location>
</feature>
<feature type="compositionally biased region" description="Basic residues" evidence="3">
    <location>
        <begin position="512"/>
        <end position="523"/>
    </location>
</feature>
<dbReference type="InterPro" id="IPR024626">
    <property type="entry name" value="Kri1-like_C"/>
</dbReference>
<dbReference type="InterPro" id="IPR018034">
    <property type="entry name" value="Kri1"/>
</dbReference>
<dbReference type="PANTHER" id="PTHR14490:SF5">
    <property type="entry name" value="PROTEIN KRI1 HOMOLOG"/>
    <property type="match status" value="1"/>
</dbReference>
<comment type="similarity">
    <text evidence="1">Belongs to the KRI1 family.</text>
</comment>
<evidence type="ECO:0000259" key="4">
    <source>
        <dbReference type="Pfam" id="PF12936"/>
    </source>
</evidence>
<dbReference type="STRING" id="333673.A0A3M0IYH3"/>
<feature type="compositionally biased region" description="Low complexity" evidence="3">
    <location>
        <begin position="502"/>
        <end position="511"/>
    </location>
</feature>
<protein>
    <recommendedName>
        <fullName evidence="2">Protein KRI1 homolog</fullName>
    </recommendedName>
</protein>
<dbReference type="AlphaFoldDB" id="A0A3M0IYH3"/>
<proteinExistence type="inferred from homology"/>
<dbReference type="Proteomes" id="UP000269221">
    <property type="component" value="Unassembled WGS sequence"/>
</dbReference>
<feature type="compositionally biased region" description="Pro residues" evidence="3">
    <location>
        <begin position="334"/>
        <end position="347"/>
    </location>
</feature>